<evidence type="ECO:0000313" key="2">
    <source>
        <dbReference type="EMBL" id="OAD55860.1"/>
    </source>
</evidence>
<feature type="compositionally biased region" description="Basic and acidic residues" evidence="1">
    <location>
        <begin position="31"/>
        <end position="49"/>
    </location>
</feature>
<dbReference type="EMBL" id="KQ762461">
    <property type="protein sequence ID" value="OAD55860.1"/>
    <property type="molecule type" value="Genomic_DNA"/>
</dbReference>
<organism evidence="2 3">
    <name type="scientific">Eufriesea mexicana</name>
    <dbReference type="NCBI Taxonomy" id="516756"/>
    <lineage>
        <taxon>Eukaryota</taxon>
        <taxon>Metazoa</taxon>
        <taxon>Ecdysozoa</taxon>
        <taxon>Arthropoda</taxon>
        <taxon>Hexapoda</taxon>
        <taxon>Insecta</taxon>
        <taxon>Pterygota</taxon>
        <taxon>Neoptera</taxon>
        <taxon>Endopterygota</taxon>
        <taxon>Hymenoptera</taxon>
        <taxon>Apocrita</taxon>
        <taxon>Aculeata</taxon>
        <taxon>Apoidea</taxon>
        <taxon>Anthophila</taxon>
        <taxon>Apidae</taxon>
        <taxon>Eufriesea</taxon>
    </lineage>
</organism>
<reference evidence="2 3" key="1">
    <citation type="submission" date="2015-07" db="EMBL/GenBank/DDBJ databases">
        <title>The genome of Eufriesea mexicana.</title>
        <authorList>
            <person name="Pan H."/>
            <person name="Kapheim K."/>
        </authorList>
    </citation>
    <scope>NUCLEOTIDE SEQUENCE [LARGE SCALE GENOMIC DNA]</scope>
    <source>
        <strain evidence="2">0111107269</strain>
        <tissue evidence="2">Whole body</tissue>
    </source>
</reference>
<evidence type="ECO:0000256" key="1">
    <source>
        <dbReference type="SAM" id="MobiDB-lite"/>
    </source>
</evidence>
<protein>
    <submittedName>
        <fullName evidence="2">Uncharacterized protein</fullName>
    </submittedName>
</protein>
<feature type="region of interest" description="Disordered" evidence="1">
    <location>
        <begin position="1"/>
        <end position="52"/>
    </location>
</feature>
<sequence length="151" mass="16563">MRGGGGARKMQHLPVHPHAGGRTVLCRAKKKSEEDHPDERRRAAKREDPWGAPYPGSCPLLIPARNFLDHAASPDLVESGEMRPRLQRGTGIDACPRRAGNRYASFGERKVYAQGLAGARGWASGWGSTGIYMLDVLSANEMRDLGRMERG</sequence>
<dbReference type="AlphaFoldDB" id="A0A310SA72"/>
<accession>A0A310SA72</accession>
<evidence type="ECO:0000313" key="3">
    <source>
        <dbReference type="Proteomes" id="UP000250275"/>
    </source>
</evidence>
<proteinExistence type="predicted"/>
<gene>
    <name evidence="2" type="ORF">WN48_04204</name>
</gene>
<keyword evidence="3" id="KW-1185">Reference proteome</keyword>
<dbReference type="Proteomes" id="UP000250275">
    <property type="component" value="Unassembled WGS sequence"/>
</dbReference>
<name>A0A310SA72_9HYME</name>